<name>A0A9P7IY17_9AGAM</name>
<keyword evidence="1" id="KW-0812">Transmembrane</keyword>
<evidence type="ECO:0000256" key="1">
    <source>
        <dbReference type="SAM" id="Phobius"/>
    </source>
</evidence>
<feature type="transmembrane region" description="Helical" evidence="1">
    <location>
        <begin position="48"/>
        <end position="69"/>
    </location>
</feature>
<dbReference type="Proteomes" id="UP000807769">
    <property type="component" value="Unassembled WGS sequence"/>
</dbReference>
<reference evidence="2" key="1">
    <citation type="journal article" date="2020" name="New Phytol.">
        <title>Comparative genomics reveals dynamic genome evolution in host specialist ectomycorrhizal fungi.</title>
        <authorList>
            <person name="Lofgren L.A."/>
            <person name="Nguyen N.H."/>
            <person name="Vilgalys R."/>
            <person name="Ruytinx J."/>
            <person name="Liao H.L."/>
            <person name="Branco S."/>
            <person name="Kuo A."/>
            <person name="LaButti K."/>
            <person name="Lipzen A."/>
            <person name="Andreopoulos W."/>
            <person name="Pangilinan J."/>
            <person name="Riley R."/>
            <person name="Hundley H."/>
            <person name="Na H."/>
            <person name="Barry K."/>
            <person name="Grigoriev I.V."/>
            <person name="Stajich J.E."/>
            <person name="Kennedy P.G."/>
        </authorList>
    </citation>
    <scope>NUCLEOTIDE SEQUENCE</scope>
    <source>
        <strain evidence="2">MN1</strain>
    </source>
</reference>
<dbReference type="EMBL" id="JABBWG010000232">
    <property type="protein sequence ID" value="KAG1797158.1"/>
    <property type="molecule type" value="Genomic_DNA"/>
</dbReference>
<keyword evidence="1" id="KW-0472">Membrane</keyword>
<proteinExistence type="predicted"/>
<comment type="caution">
    <text evidence="2">The sequence shown here is derived from an EMBL/GenBank/DDBJ whole genome shotgun (WGS) entry which is preliminary data.</text>
</comment>
<evidence type="ECO:0000313" key="3">
    <source>
        <dbReference type="Proteomes" id="UP000807769"/>
    </source>
</evidence>
<organism evidence="2 3">
    <name type="scientific">Suillus subaureus</name>
    <dbReference type="NCBI Taxonomy" id="48587"/>
    <lineage>
        <taxon>Eukaryota</taxon>
        <taxon>Fungi</taxon>
        <taxon>Dikarya</taxon>
        <taxon>Basidiomycota</taxon>
        <taxon>Agaricomycotina</taxon>
        <taxon>Agaricomycetes</taxon>
        <taxon>Agaricomycetidae</taxon>
        <taxon>Boletales</taxon>
        <taxon>Suillineae</taxon>
        <taxon>Suillaceae</taxon>
        <taxon>Suillus</taxon>
    </lineage>
</organism>
<keyword evidence="3" id="KW-1185">Reference proteome</keyword>
<dbReference type="RefSeq" id="XP_041185430.1">
    <property type="nucleotide sequence ID" value="XM_041343130.1"/>
</dbReference>
<dbReference type="AlphaFoldDB" id="A0A9P7IY17"/>
<protein>
    <submittedName>
        <fullName evidence="2">Uncharacterized protein</fullName>
    </submittedName>
</protein>
<dbReference type="GeneID" id="64637146"/>
<evidence type="ECO:0000313" key="2">
    <source>
        <dbReference type="EMBL" id="KAG1797158.1"/>
    </source>
</evidence>
<keyword evidence="1" id="KW-1133">Transmembrane helix</keyword>
<gene>
    <name evidence="2" type="ORF">BJ212DRAFT_407741</name>
</gene>
<sequence>MNSARLTTPRYVNLSSHHASRMILQTRFPTPAVASSGESVDICDALEIVLLLILFLSLPFCSAHFPILFRHHPQSLMFPCSCSFYFLHAFLHPTTVASPIHYIFYFKKFAC</sequence>
<accession>A0A9P7IY17</accession>